<feature type="compositionally biased region" description="Polar residues" evidence="1">
    <location>
        <begin position="129"/>
        <end position="153"/>
    </location>
</feature>
<reference evidence="2" key="1">
    <citation type="submission" date="2021-09" db="EMBL/GenBank/DDBJ databases">
        <authorList>
            <person name="Martin H S."/>
        </authorList>
    </citation>
    <scope>NUCLEOTIDE SEQUENCE</scope>
</reference>
<proteinExistence type="predicted"/>
<feature type="region of interest" description="Disordered" evidence="1">
    <location>
        <begin position="1"/>
        <end position="31"/>
    </location>
</feature>
<evidence type="ECO:0000313" key="3">
    <source>
        <dbReference type="Proteomes" id="UP000789524"/>
    </source>
</evidence>
<organism evidence="2 3">
    <name type="scientific">Danaus chrysippus</name>
    <name type="common">African queen</name>
    <dbReference type="NCBI Taxonomy" id="151541"/>
    <lineage>
        <taxon>Eukaryota</taxon>
        <taxon>Metazoa</taxon>
        <taxon>Ecdysozoa</taxon>
        <taxon>Arthropoda</taxon>
        <taxon>Hexapoda</taxon>
        <taxon>Insecta</taxon>
        <taxon>Pterygota</taxon>
        <taxon>Neoptera</taxon>
        <taxon>Endopterygota</taxon>
        <taxon>Lepidoptera</taxon>
        <taxon>Glossata</taxon>
        <taxon>Ditrysia</taxon>
        <taxon>Papilionoidea</taxon>
        <taxon>Nymphalidae</taxon>
        <taxon>Danainae</taxon>
        <taxon>Danaini</taxon>
        <taxon>Danaina</taxon>
        <taxon>Danaus</taxon>
        <taxon>Anosia</taxon>
    </lineage>
</organism>
<dbReference type="OrthoDB" id="6159439at2759"/>
<evidence type="ECO:0000313" key="2">
    <source>
        <dbReference type="EMBL" id="CAG9579841.1"/>
    </source>
</evidence>
<evidence type="ECO:0000256" key="1">
    <source>
        <dbReference type="SAM" id="MobiDB-lite"/>
    </source>
</evidence>
<keyword evidence="3" id="KW-1185">Reference proteome</keyword>
<name>A0A8J2R3Q0_9NEOP</name>
<sequence length="355" mass="40772">MSSAATTNRGSDTWNSSQPNQSEQHTEYGYQYPMNPNFYGYHNHTYPQGYDYNNEQYRSYVNTDKIVKTEPTNWPNYQTYNGHQDNINTINRWREMNMYTQQLPDNYYDQGLHGVKSALDLKGEDSRSIHSPSQCSIPETSYGSPLSASSAVKSNHLDDEDSPNLRGILNKTSAKRPHAYVDKYSESYTQDMLQQMMYRNETQSWKRNDEKAIEKESNLQRFHGEYESLDDTKIKIKRTVGGVSDTQTSDELSAKCQEVTRVETGGDDYNDDKMATAPDVQGFYPWMKSIGDPFEDMTSKAATVNDFTDPRQQIPKFMDFPNPNYHLTSNPITNMSHLTGNINQTCNIPYGIPKM</sequence>
<dbReference type="AlphaFoldDB" id="A0A8J2R3Q0"/>
<feature type="compositionally biased region" description="Polar residues" evidence="1">
    <location>
        <begin position="1"/>
        <end position="23"/>
    </location>
</feature>
<dbReference type="EMBL" id="CAKASE010000079">
    <property type="protein sequence ID" value="CAG9579841.1"/>
    <property type="molecule type" value="Genomic_DNA"/>
</dbReference>
<protein>
    <submittedName>
        <fullName evidence="2">(African queen) hypothetical protein</fullName>
    </submittedName>
</protein>
<gene>
    <name evidence="2" type="ORF">DCHRY22_LOCUS13390</name>
</gene>
<accession>A0A8J2R3Q0</accession>
<comment type="caution">
    <text evidence="2">The sequence shown here is derived from an EMBL/GenBank/DDBJ whole genome shotgun (WGS) entry which is preliminary data.</text>
</comment>
<dbReference type="Proteomes" id="UP000789524">
    <property type="component" value="Unassembled WGS sequence"/>
</dbReference>
<feature type="region of interest" description="Disordered" evidence="1">
    <location>
        <begin position="123"/>
        <end position="166"/>
    </location>
</feature>